<sequence>MSVGHERADYGPGQVHRNFRLMGSALLDVLGPAYGVFLTPNYTDVPVGQQQQQSHYRMAPVEVHEVVVGVDNKLT</sequence>
<proteinExistence type="predicted"/>
<evidence type="ECO:0000313" key="2">
    <source>
        <dbReference type="Proteomes" id="UP000637774"/>
    </source>
</evidence>
<gene>
    <name evidence="1" type="ORF">GCM10011495_18590</name>
</gene>
<dbReference type="EMBL" id="BMGY01000014">
    <property type="protein sequence ID" value="GGH85112.1"/>
    <property type="molecule type" value="Genomic_DNA"/>
</dbReference>
<reference evidence="2" key="1">
    <citation type="journal article" date="2019" name="Int. J. Syst. Evol. Microbiol.">
        <title>The Global Catalogue of Microorganisms (GCM) 10K type strain sequencing project: providing services to taxonomists for standard genome sequencing and annotation.</title>
        <authorList>
            <consortium name="The Broad Institute Genomics Platform"/>
            <consortium name="The Broad Institute Genome Sequencing Center for Infectious Disease"/>
            <person name="Wu L."/>
            <person name="Ma J."/>
        </authorList>
    </citation>
    <scope>NUCLEOTIDE SEQUENCE [LARGE SCALE GENOMIC DNA]</scope>
    <source>
        <strain evidence="2">CGMCC 1.14966</strain>
    </source>
</reference>
<comment type="caution">
    <text evidence="1">The sequence shown here is derived from an EMBL/GenBank/DDBJ whole genome shotgun (WGS) entry which is preliminary data.</text>
</comment>
<keyword evidence="2" id="KW-1185">Reference proteome</keyword>
<accession>A0ABQ2A6X6</accession>
<organism evidence="1 2">
    <name type="scientific">Hymenobacter frigidus</name>
    <dbReference type="NCBI Taxonomy" id="1524095"/>
    <lineage>
        <taxon>Bacteria</taxon>
        <taxon>Pseudomonadati</taxon>
        <taxon>Bacteroidota</taxon>
        <taxon>Cytophagia</taxon>
        <taxon>Cytophagales</taxon>
        <taxon>Hymenobacteraceae</taxon>
        <taxon>Hymenobacter</taxon>
    </lineage>
</organism>
<evidence type="ECO:0000313" key="1">
    <source>
        <dbReference type="EMBL" id="GGH85112.1"/>
    </source>
</evidence>
<dbReference type="Proteomes" id="UP000637774">
    <property type="component" value="Unassembled WGS sequence"/>
</dbReference>
<name>A0ABQ2A6X6_9BACT</name>
<protein>
    <submittedName>
        <fullName evidence="1">Uncharacterized protein</fullName>
    </submittedName>
</protein>